<dbReference type="PANTHER" id="PTHR33223">
    <property type="entry name" value="CCHC-TYPE DOMAIN-CONTAINING PROTEIN"/>
    <property type="match status" value="1"/>
</dbReference>
<dbReference type="PANTHER" id="PTHR33223:SF11">
    <property type="entry name" value="ELEMENT PROTEIN, PUTATIVE-RELATED"/>
    <property type="match status" value="1"/>
</dbReference>
<protein>
    <recommendedName>
        <fullName evidence="1">Retrotransposon gag domain-containing protein</fullName>
    </recommendedName>
</protein>
<dbReference type="InterPro" id="IPR005162">
    <property type="entry name" value="Retrotrans_gag_dom"/>
</dbReference>
<gene>
    <name evidence="2" type="ORF">V5N11_003211</name>
</gene>
<keyword evidence="3" id="KW-1185">Reference proteome</keyword>
<sequence length="247" mass="28223">MLEITNCKALGKSEMVNLIVLVRDDNGILHDSEGNLYNELGQKLDYEGEAIVEEVDEDVRVDRRNAKCIDRRNECDDENNAECADRRNATRIDRRRDNRRGPNGCDSENDVEERTLADYKTISEFIANRSATRPPAIQRNDFELNPAFYTLVGHNHFNGLPNEHPMGHIEEFEDCASIIKANGVSKDYILCKLFPHSLTGEAACWLNQLKPGSLTTWDDTKTAFLNKFSRNYDSSPFQATPKLRRVR</sequence>
<evidence type="ECO:0000313" key="3">
    <source>
        <dbReference type="Proteomes" id="UP001558713"/>
    </source>
</evidence>
<evidence type="ECO:0000313" key="2">
    <source>
        <dbReference type="EMBL" id="KAL1188182.1"/>
    </source>
</evidence>
<reference evidence="2 3" key="1">
    <citation type="submission" date="2024-04" db="EMBL/GenBank/DDBJ databases">
        <title>Genome assembly C_amara_ONT_v2.</title>
        <authorList>
            <person name="Yant L."/>
            <person name="Moore C."/>
            <person name="Slenker M."/>
        </authorList>
    </citation>
    <scope>NUCLEOTIDE SEQUENCE [LARGE SCALE GENOMIC DNA]</scope>
    <source>
        <tissue evidence="2">Leaf</tissue>
    </source>
</reference>
<evidence type="ECO:0000259" key="1">
    <source>
        <dbReference type="Pfam" id="PF03732"/>
    </source>
</evidence>
<dbReference type="Pfam" id="PF03732">
    <property type="entry name" value="Retrotrans_gag"/>
    <property type="match status" value="1"/>
</dbReference>
<accession>A0ABD0Z0E1</accession>
<dbReference type="EMBL" id="JBANAX010000931">
    <property type="protein sequence ID" value="KAL1188182.1"/>
    <property type="molecule type" value="Genomic_DNA"/>
</dbReference>
<comment type="caution">
    <text evidence="2">The sequence shown here is derived from an EMBL/GenBank/DDBJ whole genome shotgun (WGS) entry which is preliminary data.</text>
</comment>
<organism evidence="2 3">
    <name type="scientific">Cardamine amara subsp. amara</name>
    <dbReference type="NCBI Taxonomy" id="228776"/>
    <lineage>
        <taxon>Eukaryota</taxon>
        <taxon>Viridiplantae</taxon>
        <taxon>Streptophyta</taxon>
        <taxon>Embryophyta</taxon>
        <taxon>Tracheophyta</taxon>
        <taxon>Spermatophyta</taxon>
        <taxon>Magnoliopsida</taxon>
        <taxon>eudicotyledons</taxon>
        <taxon>Gunneridae</taxon>
        <taxon>Pentapetalae</taxon>
        <taxon>rosids</taxon>
        <taxon>malvids</taxon>
        <taxon>Brassicales</taxon>
        <taxon>Brassicaceae</taxon>
        <taxon>Cardamineae</taxon>
        <taxon>Cardamine</taxon>
    </lineage>
</organism>
<dbReference type="Proteomes" id="UP001558713">
    <property type="component" value="Unassembled WGS sequence"/>
</dbReference>
<proteinExistence type="predicted"/>
<name>A0ABD0Z0E1_CARAN</name>
<dbReference type="AlphaFoldDB" id="A0ABD0Z0E1"/>
<feature type="domain" description="Retrotransposon gag" evidence="1">
    <location>
        <begin position="192"/>
        <end position="235"/>
    </location>
</feature>